<feature type="region of interest" description="Disordered" evidence="2">
    <location>
        <begin position="23"/>
        <end position="43"/>
    </location>
</feature>
<dbReference type="PANTHER" id="PTHR36571">
    <property type="entry name" value="PROTEIN YGIW"/>
    <property type="match status" value="1"/>
</dbReference>
<feature type="signal peptide" evidence="3">
    <location>
        <begin position="1"/>
        <end position="19"/>
    </location>
</feature>
<comment type="caution">
    <text evidence="4">The sequence shown here is derived from an EMBL/GenBank/DDBJ whole genome shotgun (WGS) entry which is preliminary data.</text>
</comment>
<dbReference type="AlphaFoldDB" id="A0A7H4MXS4"/>
<accession>A0A7H4MXS4</accession>
<dbReference type="NCBIfam" id="TIGR00156">
    <property type="entry name" value="YgiW/YdeI family stress tolerance OB fold protein"/>
    <property type="match status" value="1"/>
</dbReference>
<dbReference type="NCBIfam" id="NF033674">
    <property type="entry name" value="stress_OB_fold"/>
    <property type="match status" value="1"/>
</dbReference>
<dbReference type="SUPFAM" id="SSF101756">
    <property type="entry name" value="Hypothetical protein YgiW"/>
    <property type="match status" value="1"/>
</dbReference>
<feature type="region of interest" description="Disordered" evidence="2">
    <location>
        <begin position="113"/>
        <end position="148"/>
    </location>
</feature>
<evidence type="ECO:0000313" key="5">
    <source>
        <dbReference type="Proteomes" id="UP000255050"/>
    </source>
</evidence>
<keyword evidence="1 3" id="KW-0732">Signal</keyword>
<protein>
    <submittedName>
        <fullName evidence="4">Periplasmic protein</fullName>
    </submittedName>
</protein>
<evidence type="ECO:0000313" key="4">
    <source>
        <dbReference type="EMBL" id="STT07887.1"/>
    </source>
</evidence>
<feature type="chain" id="PRO_5028903700" evidence="3">
    <location>
        <begin position="20"/>
        <end position="148"/>
    </location>
</feature>
<dbReference type="Proteomes" id="UP000255050">
    <property type="component" value="Unassembled WGS sequence"/>
</dbReference>
<gene>
    <name evidence="4" type="primary">ygiW_2</name>
    <name evidence="4" type="ORF">NCTC11694_07511</name>
</gene>
<dbReference type="NCBIfam" id="NF007471">
    <property type="entry name" value="PRK10053.1"/>
    <property type="match status" value="1"/>
</dbReference>
<evidence type="ECO:0000256" key="3">
    <source>
        <dbReference type="SAM" id="SignalP"/>
    </source>
</evidence>
<dbReference type="InterPro" id="IPR036700">
    <property type="entry name" value="BOBF_sf"/>
</dbReference>
<reference evidence="4 5" key="1">
    <citation type="submission" date="2018-06" db="EMBL/GenBank/DDBJ databases">
        <authorList>
            <consortium name="Pathogen Informatics"/>
            <person name="Doyle S."/>
        </authorList>
    </citation>
    <scope>NUCLEOTIDE SEQUENCE [LARGE SCALE GENOMIC DNA]</scope>
    <source>
        <strain evidence="4 5">NCTC11694</strain>
    </source>
</reference>
<dbReference type="PANTHER" id="PTHR36571:SF2">
    <property type="entry name" value="PERIPLASMIC PROTEIN"/>
    <property type="match status" value="1"/>
</dbReference>
<dbReference type="Pfam" id="PF04076">
    <property type="entry name" value="BOF"/>
    <property type="match status" value="1"/>
</dbReference>
<dbReference type="InterPro" id="IPR016052">
    <property type="entry name" value="YgiW/YdeI"/>
</dbReference>
<organism evidence="4 5">
    <name type="scientific">Klebsiella michiganensis</name>
    <dbReference type="NCBI Taxonomy" id="1134687"/>
    <lineage>
        <taxon>Bacteria</taxon>
        <taxon>Pseudomonadati</taxon>
        <taxon>Pseudomonadota</taxon>
        <taxon>Gammaproteobacteria</taxon>
        <taxon>Enterobacterales</taxon>
        <taxon>Enterobacteriaceae</taxon>
        <taxon>Klebsiella/Raoultella group</taxon>
        <taxon>Klebsiella</taxon>
    </lineage>
</organism>
<name>A0A7H4MXS4_9ENTR</name>
<evidence type="ECO:0000256" key="2">
    <source>
        <dbReference type="SAM" id="MobiDB-lite"/>
    </source>
</evidence>
<proteinExistence type="predicted"/>
<dbReference type="EMBL" id="UGJR01000006">
    <property type="protein sequence ID" value="STT07887.1"/>
    <property type="molecule type" value="Genomic_DNA"/>
</dbReference>
<dbReference type="Gene3D" id="2.40.50.200">
    <property type="entry name" value="Bacterial OB-fold"/>
    <property type="match status" value="1"/>
</dbReference>
<sequence length="148" mass="15721">MKKLLPVIFCALMAQGVYAADDGGFKKDAAPPPPHKIDDGYRGTEDGRIMTVRQALEMHDGATISLRGNLIEQHGNDRYSFRDKTDTIAVIIPAAVFDGREVKPDQMISINGSLDKKNDAAGSAGGPDPEITAQAGGIDVRTASSRPG</sequence>
<evidence type="ECO:0000256" key="1">
    <source>
        <dbReference type="ARBA" id="ARBA00022729"/>
    </source>
</evidence>
<dbReference type="InterPro" id="IPR005220">
    <property type="entry name" value="CarO-like"/>
</dbReference>